<evidence type="ECO:0000313" key="4">
    <source>
        <dbReference type="Proteomes" id="UP000886523"/>
    </source>
</evidence>
<feature type="domain" description="DUF6589" evidence="2">
    <location>
        <begin position="29"/>
        <end position="175"/>
    </location>
</feature>
<organism evidence="3 4">
    <name type="scientific">Hydnum rufescens UP504</name>
    <dbReference type="NCBI Taxonomy" id="1448309"/>
    <lineage>
        <taxon>Eukaryota</taxon>
        <taxon>Fungi</taxon>
        <taxon>Dikarya</taxon>
        <taxon>Basidiomycota</taxon>
        <taxon>Agaricomycotina</taxon>
        <taxon>Agaricomycetes</taxon>
        <taxon>Cantharellales</taxon>
        <taxon>Hydnaceae</taxon>
        <taxon>Hydnum</taxon>
    </lineage>
</organism>
<sequence>MNSHVYDTEEDDIEMDTDMIVGNQDDNQSKSSNSSEALMGDIVLANSITHMRDAMLHYEFTHAIASGDIGCSAAKYSNELLELACNFKFEYHEELKTAIKNNWLMNLTRHPGTWFPMDLGQEHNIKQLKTMVDRHNKSFDDPFFANIVSTAIVTFIITKRLVPETVGLSKHSETHGTHQSGGISRALHRMMAQVEPHIFHEGHTFGFEAKDDFSEGYNKLTTDKNSRLQIFLTHTLHNPMEVQEQGKEPNIESTEEPPMPAVLLDGSLYCNITEEGGDQGLESDSIDEGGESNANYSDRE</sequence>
<feature type="region of interest" description="Disordered" evidence="1">
    <location>
        <begin position="242"/>
        <end position="300"/>
    </location>
</feature>
<dbReference type="OrthoDB" id="3256296at2759"/>
<gene>
    <name evidence="3" type="ORF">BS47DRAFT_1465748</name>
</gene>
<name>A0A9P6DSM9_9AGAM</name>
<dbReference type="EMBL" id="MU128988">
    <property type="protein sequence ID" value="KAF9512317.1"/>
    <property type="molecule type" value="Genomic_DNA"/>
</dbReference>
<accession>A0A9P6DSM9</accession>
<dbReference type="Pfam" id="PF20231">
    <property type="entry name" value="DUF6589"/>
    <property type="match status" value="1"/>
</dbReference>
<reference evidence="3" key="1">
    <citation type="journal article" date="2020" name="Nat. Commun.">
        <title>Large-scale genome sequencing of mycorrhizal fungi provides insights into the early evolution of symbiotic traits.</title>
        <authorList>
            <person name="Miyauchi S."/>
            <person name="Kiss E."/>
            <person name="Kuo A."/>
            <person name="Drula E."/>
            <person name="Kohler A."/>
            <person name="Sanchez-Garcia M."/>
            <person name="Morin E."/>
            <person name="Andreopoulos B."/>
            <person name="Barry K.W."/>
            <person name="Bonito G."/>
            <person name="Buee M."/>
            <person name="Carver A."/>
            <person name="Chen C."/>
            <person name="Cichocki N."/>
            <person name="Clum A."/>
            <person name="Culley D."/>
            <person name="Crous P.W."/>
            <person name="Fauchery L."/>
            <person name="Girlanda M."/>
            <person name="Hayes R.D."/>
            <person name="Keri Z."/>
            <person name="LaButti K."/>
            <person name="Lipzen A."/>
            <person name="Lombard V."/>
            <person name="Magnuson J."/>
            <person name="Maillard F."/>
            <person name="Murat C."/>
            <person name="Nolan M."/>
            <person name="Ohm R.A."/>
            <person name="Pangilinan J."/>
            <person name="Pereira M.F."/>
            <person name="Perotto S."/>
            <person name="Peter M."/>
            <person name="Pfister S."/>
            <person name="Riley R."/>
            <person name="Sitrit Y."/>
            <person name="Stielow J.B."/>
            <person name="Szollosi G."/>
            <person name="Zifcakova L."/>
            <person name="Stursova M."/>
            <person name="Spatafora J.W."/>
            <person name="Tedersoo L."/>
            <person name="Vaario L.M."/>
            <person name="Yamada A."/>
            <person name="Yan M."/>
            <person name="Wang P."/>
            <person name="Xu J."/>
            <person name="Bruns T."/>
            <person name="Baldrian P."/>
            <person name="Vilgalys R."/>
            <person name="Dunand C."/>
            <person name="Henrissat B."/>
            <person name="Grigoriev I.V."/>
            <person name="Hibbett D."/>
            <person name="Nagy L.G."/>
            <person name="Martin F.M."/>
        </authorList>
    </citation>
    <scope>NUCLEOTIDE SEQUENCE</scope>
    <source>
        <strain evidence="3">UP504</strain>
    </source>
</reference>
<dbReference type="AlphaFoldDB" id="A0A9P6DSM9"/>
<evidence type="ECO:0000256" key="1">
    <source>
        <dbReference type="SAM" id="MobiDB-lite"/>
    </source>
</evidence>
<evidence type="ECO:0000313" key="3">
    <source>
        <dbReference type="EMBL" id="KAF9512317.1"/>
    </source>
</evidence>
<dbReference type="InterPro" id="IPR046496">
    <property type="entry name" value="DUF6589"/>
</dbReference>
<proteinExistence type="predicted"/>
<dbReference type="Proteomes" id="UP000886523">
    <property type="component" value="Unassembled WGS sequence"/>
</dbReference>
<keyword evidence="4" id="KW-1185">Reference proteome</keyword>
<evidence type="ECO:0000259" key="2">
    <source>
        <dbReference type="Pfam" id="PF20231"/>
    </source>
</evidence>
<comment type="caution">
    <text evidence="3">The sequence shown here is derived from an EMBL/GenBank/DDBJ whole genome shotgun (WGS) entry which is preliminary data.</text>
</comment>
<protein>
    <recommendedName>
        <fullName evidence="2">DUF6589 domain-containing protein</fullName>
    </recommendedName>
</protein>